<evidence type="ECO:0000256" key="3">
    <source>
        <dbReference type="ARBA" id="ARBA00022490"/>
    </source>
</evidence>
<keyword evidence="3 6" id="KW-0963">Cytoplasm</keyword>
<dbReference type="SUPFAM" id="SSF101116">
    <property type="entry name" value="Flagellar export chaperone FliS"/>
    <property type="match status" value="1"/>
</dbReference>
<protein>
    <recommendedName>
        <fullName evidence="6">Flagellar secretion chaperone FliS</fullName>
    </recommendedName>
</protein>
<dbReference type="GO" id="GO:0005829">
    <property type="term" value="C:cytosol"/>
    <property type="evidence" value="ECO:0007669"/>
    <property type="project" value="UniProtKB-SubCell"/>
</dbReference>
<dbReference type="NCBIfam" id="TIGR00208">
    <property type="entry name" value="fliS"/>
    <property type="match status" value="1"/>
</dbReference>
<dbReference type="GO" id="GO:0044780">
    <property type="term" value="P:bacterial-type flagellum assembly"/>
    <property type="evidence" value="ECO:0007669"/>
    <property type="project" value="InterPro"/>
</dbReference>
<dbReference type="Pfam" id="PF02561">
    <property type="entry name" value="FliS"/>
    <property type="match status" value="1"/>
</dbReference>
<keyword evidence="7" id="KW-0969">Cilium</keyword>
<dbReference type="CDD" id="cd16098">
    <property type="entry name" value="FliS"/>
    <property type="match status" value="1"/>
</dbReference>
<evidence type="ECO:0000256" key="1">
    <source>
        <dbReference type="ARBA" id="ARBA00004514"/>
    </source>
</evidence>
<dbReference type="PANTHER" id="PTHR34773:SF1">
    <property type="entry name" value="FLAGELLAR SECRETION CHAPERONE FLIS"/>
    <property type="match status" value="1"/>
</dbReference>
<reference evidence="7" key="1">
    <citation type="submission" date="2023-07" db="EMBL/GenBank/DDBJ databases">
        <title>Genomic Encyclopedia of Type Strains, Phase IV (KMG-IV): sequencing the most valuable type-strain genomes for metagenomic binning, comparative biology and taxonomic classification.</title>
        <authorList>
            <person name="Goeker M."/>
        </authorList>
    </citation>
    <scope>NUCLEOTIDE SEQUENCE</scope>
    <source>
        <strain evidence="7">DSM 23947</strain>
    </source>
</reference>
<keyword evidence="5" id="KW-0143">Chaperone</keyword>
<keyword evidence="8" id="KW-1185">Reference proteome</keyword>
<comment type="caution">
    <text evidence="7">The sequence shown here is derived from an EMBL/GenBank/DDBJ whole genome shotgun (WGS) entry which is preliminary data.</text>
</comment>
<dbReference type="Gene3D" id="1.20.120.340">
    <property type="entry name" value="Flagellar protein FliS"/>
    <property type="match status" value="1"/>
</dbReference>
<dbReference type="GO" id="GO:0071973">
    <property type="term" value="P:bacterial-type flagellum-dependent cell motility"/>
    <property type="evidence" value="ECO:0007669"/>
    <property type="project" value="TreeGrafter"/>
</dbReference>
<dbReference type="Proteomes" id="UP001237207">
    <property type="component" value="Unassembled WGS sequence"/>
</dbReference>
<keyword evidence="7" id="KW-0966">Cell projection</keyword>
<dbReference type="AlphaFoldDB" id="A0AAJ1T472"/>
<evidence type="ECO:0000256" key="4">
    <source>
        <dbReference type="ARBA" id="ARBA00022795"/>
    </source>
</evidence>
<gene>
    <name evidence="7" type="ORF">J2S13_001310</name>
</gene>
<dbReference type="PIRSF" id="PIRSF039090">
    <property type="entry name" value="Flis"/>
    <property type="match status" value="1"/>
</dbReference>
<name>A0AAJ1T472_9BACI</name>
<keyword evidence="7" id="KW-0282">Flagellum</keyword>
<organism evidence="7 8">
    <name type="scientific">Oikeobacillus pervagus</name>
    <dbReference type="NCBI Taxonomy" id="1325931"/>
    <lineage>
        <taxon>Bacteria</taxon>
        <taxon>Bacillati</taxon>
        <taxon>Bacillota</taxon>
        <taxon>Bacilli</taxon>
        <taxon>Bacillales</taxon>
        <taxon>Bacillaceae</taxon>
        <taxon>Oikeobacillus</taxon>
    </lineage>
</organism>
<evidence type="ECO:0000256" key="2">
    <source>
        <dbReference type="ARBA" id="ARBA00008787"/>
    </source>
</evidence>
<evidence type="ECO:0000313" key="7">
    <source>
        <dbReference type="EMBL" id="MDQ0214911.1"/>
    </source>
</evidence>
<comment type="similarity">
    <text evidence="2 6">Belongs to the FliS family.</text>
</comment>
<dbReference type="InterPro" id="IPR003713">
    <property type="entry name" value="FliS"/>
</dbReference>
<dbReference type="RefSeq" id="WP_307256908.1">
    <property type="nucleotide sequence ID" value="NZ_JAUSUC010000012.1"/>
</dbReference>
<dbReference type="EMBL" id="JAUSUC010000012">
    <property type="protein sequence ID" value="MDQ0214911.1"/>
    <property type="molecule type" value="Genomic_DNA"/>
</dbReference>
<dbReference type="InterPro" id="IPR036584">
    <property type="entry name" value="FliS_sf"/>
</dbReference>
<sequence>MALNNPYQAYKNNTVTTASPGELTLMLYNGCLKFIHQAKKAIEDHNIESKNTNIQKAQNIVSELMVTLNMDVEVSKNMMSLYDYMNRRLIEANLKNDLAILHEVEELVIEFRDTWKQVIQLNRKQQYGQGGQI</sequence>
<comment type="subcellular location">
    <subcellularLocation>
        <location evidence="1 6">Cytoplasm</location>
        <location evidence="1 6">Cytosol</location>
    </subcellularLocation>
</comment>
<accession>A0AAJ1T472</accession>
<evidence type="ECO:0000256" key="5">
    <source>
        <dbReference type="ARBA" id="ARBA00023186"/>
    </source>
</evidence>
<dbReference type="PANTHER" id="PTHR34773">
    <property type="entry name" value="FLAGELLAR SECRETION CHAPERONE FLIS"/>
    <property type="match status" value="1"/>
</dbReference>
<keyword evidence="4 6" id="KW-1005">Bacterial flagellum biogenesis</keyword>
<evidence type="ECO:0000313" key="8">
    <source>
        <dbReference type="Proteomes" id="UP001237207"/>
    </source>
</evidence>
<proteinExistence type="inferred from homology"/>
<evidence type="ECO:0000256" key="6">
    <source>
        <dbReference type="PIRNR" id="PIRNR039090"/>
    </source>
</evidence>